<dbReference type="PANTHER" id="PTHR47273">
    <property type="entry name" value="EXPRESSED PROTEIN"/>
    <property type="match status" value="1"/>
</dbReference>
<name>A0A9J5ZRL4_SOLCO</name>
<evidence type="ECO:0000256" key="2">
    <source>
        <dbReference type="SAM" id="SignalP"/>
    </source>
</evidence>
<evidence type="ECO:0000313" key="4">
    <source>
        <dbReference type="Proteomes" id="UP000824120"/>
    </source>
</evidence>
<feature type="region of interest" description="Disordered" evidence="1">
    <location>
        <begin position="270"/>
        <end position="328"/>
    </location>
</feature>
<protein>
    <submittedName>
        <fullName evidence="3">Uncharacterized protein</fullName>
    </submittedName>
</protein>
<feature type="chain" id="PRO_5039907027" evidence="2">
    <location>
        <begin position="17"/>
        <end position="328"/>
    </location>
</feature>
<accession>A0A9J5ZRL4</accession>
<gene>
    <name evidence="3" type="ORF">H5410_014670</name>
</gene>
<keyword evidence="4" id="KW-1185">Reference proteome</keyword>
<dbReference type="OrthoDB" id="1935547at2759"/>
<dbReference type="Pfam" id="PF01190">
    <property type="entry name" value="Pollen_Ole_e_1"/>
    <property type="match status" value="1"/>
</dbReference>
<dbReference type="Proteomes" id="UP000824120">
    <property type="component" value="Chromosome 3"/>
</dbReference>
<evidence type="ECO:0000256" key="1">
    <source>
        <dbReference type="SAM" id="MobiDB-lite"/>
    </source>
</evidence>
<dbReference type="PANTHER" id="PTHR47273:SF2">
    <property type="entry name" value="PROLINE-RICH EXTENSIN-LIKE PROTEIN EPR1"/>
    <property type="match status" value="1"/>
</dbReference>
<evidence type="ECO:0000313" key="3">
    <source>
        <dbReference type="EMBL" id="KAG5614846.1"/>
    </source>
</evidence>
<feature type="signal peptide" evidence="2">
    <location>
        <begin position="1"/>
        <end position="16"/>
    </location>
</feature>
<organism evidence="3 4">
    <name type="scientific">Solanum commersonii</name>
    <name type="common">Commerson's wild potato</name>
    <name type="synonym">Commerson's nightshade</name>
    <dbReference type="NCBI Taxonomy" id="4109"/>
    <lineage>
        <taxon>Eukaryota</taxon>
        <taxon>Viridiplantae</taxon>
        <taxon>Streptophyta</taxon>
        <taxon>Embryophyta</taxon>
        <taxon>Tracheophyta</taxon>
        <taxon>Spermatophyta</taxon>
        <taxon>Magnoliopsida</taxon>
        <taxon>eudicotyledons</taxon>
        <taxon>Gunneridae</taxon>
        <taxon>Pentapetalae</taxon>
        <taxon>asterids</taxon>
        <taxon>lamiids</taxon>
        <taxon>Solanales</taxon>
        <taxon>Solanaceae</taxon>
        <taxon>Solanoideae</taxon>
        <taxon>Solaneae</taxon>
        <taxon>Solanum</taxon>
    </lineage>
</organism>
<keyword evidence="2" id="KW-0732">Signal</keyword>
<dbReference type="AlphaFoldDB" id="A0A9J5ZRL4"/>
<feature type="compositionally biased region" description="Pro residues" evidence="1">
    <location>
        <begin position="270"/>
        <end position="316"/>
    </location>
</feature>
<reference evidence="3 4" key="1">
    <citation type="submission" date="2020-09" db="EMBL/GenBank/DDBJ databases">
        <title>De no assembly of potato wild relative species, Solanum commersonii.</title>
        <authorList>
            <person name="Cho K."/>
        </authorList>
    </citation>
    <scope>NUCLEOTIDE SEQUENCE [LARGE SCALE GENOMIC DNA]</scope>
    <source>
        <strain evidence="3">LZ3.2</strain>
        <tissue evidence="3">Leaf</tissue>
    </source>
</reference>
<comment type="caution">
    <text evidence="3">The sequence shown here is derived from an EMBL/GenBank/DDBJ whole genome shotgun (WGS) entry which is preliminary data.</text>
</comment>
<sequence length="328" mass="35646">MCWFWMILVFLGLVFCNLSASEGRHISSHHPTALVVGKVFCDVCHYHQDLSKASHFISGAIVAVECANSGKNSRFYQEVKTNMHGEFSVHLPFNVDKHVKHVIGCSARLISSSEPQCAEASTTTTSSFQLKSKKKGTHIFSAGFFTFKPVNQPKLCNQKPSIHSTNNKEAYPDPILTPSVSRFVTINQGYLPPLPGLPPLPRLPPLPPLVLFPPLFHGPPMSLPPSTFPPFFHAPPMSPPPSTFPPFFHAPPIPPPSTFPPNFHSPIMSPPPSIPPPITPPPTFDLIPLPPPPSPPSQFLLPPFPFSPMPGLPGVPPASTSSSKKNSP</sequence>
<proteinExistence type="predicted"/>
<dbReference type="EMBL" id="JACXVP010000003">
    <property type="protein sequence ID" value="KAG5614846.1"/>
    <property type="molecule type" value="Genomic_DNA"/>
</dbReference>
<feature type="compositionally biased region" description="Polar residues" evidence="1">
    <location>
        <begin position="318"/>
        <end position="328"/>
    </location>
</feature>